<protein>
    <submittedName>
        <fullName evidence="1">Uncharacterized protein</fullName>
    </submittedName>
</protein>
<feature type="non-terminal residue" evidence="1">
    <location>
        <position position="482"/>
    </location>
</feature>
<sequence>MVGAGAPLSTELVSRGISCCPVDIIRDGPAGDLLDDSVYDRLVRLKKEGDGGPRPIRTVEFPEGGQVSLEQPRNSLSWLTMEVQEFLKRISADLNVIPACSVGMSVHKHWLFASSWRPLQALASRCDRPYTAHADVKGVKDSSGDWASRRTAEFPTLLSQRFADLIMPVFSPGPEAKLLSCDEALGMVPCKPHNALPRANQDGGGIFSLPDWSSPPPGQCDHLRSLRHLWTEWLAAHHIPIRLRQHVQQESEEPLFSEAEVAELRKLTSAWFAQQGVASVSWDIPEFQPYCLSALQAIAAVVSDKDDALWPALLRGVPTGINGDIPRSNVFVPVQAEESVCTEELIICQENWKQATEQPELLAQLVQKEVQEGWVFSVPDLETARARWEYESFSHNPRGKPSQKSDLRLVQASGKRLWLRVAAQRDITCYEILAQHALLCLVAARLPTGLSLEVAHVPGVCNDDADMLSRTLRFCGSPRLIE</sequence>
<organism evidence="1 2">
    <name type="scientific">Symbiodinium necroappetens</name>
    <dbReference type="NCBI Taxonomy" id="1628268"/>
    <lineage>
        <taxon>Eukaryota</taxon>
        <taxon>Sar</taxon>
        <taxon>Alveolata</taxon>
        <taxon>Dinophyceae</taxon>
        <taxon>Suessiales</taxon>
        <taxon>Symbiodiniaceae</taxon>
        <taxon>Symbiodinium</taxon>
    </lineage>
</organism>
<accession>A0A812SHT2</accession>
<comment type="caution">
    <text evidence="1">The sequence shown here is derived from an EMBL/GenBank/DDBJ whole genome shotgun (WGS) entry which is preliminary data.</text>
</comment>
<keyword evidence="2" id="KW-1185">Reference proteome</keyword>
<gene>
    <name evidence="1" type="ORF">SNEC2469_LOCUS13783</name>
</gene>
<dbReference type="EMBL" id="CAJNJA010022025">
    <property type="protein sequence ID" value="CAE7485565.1"/>
    <property type="molecule type" value="Genomic_DNA"/>
</dbReference>
<proteinExistence type="predicted"/>
<dbReference type="OrthoDB" id="438405at2759"/>
<reference evidence="1" key="1">
    <citation type="submission" date="2021-02" db="EMBL/GenBank/DDBJ databases">
        <authorList>
            <person name="Dougan E. K."/>
            <person name="Rhodes N."/>
            <person name="Thang M."/>
            <person name="Chan C."/>
        </authorList>
    </citation>
    <scope>NUCLEOTIDE SEQUENCE</scope>
</reference>
<dbReference type="Proteomes" id="UP000601435">
    <property type="component" value="Unassembled WGS sequence"/>
</dbReference>
<evidence type="ECO:0000313" key="1">
    <source>
        <dbReference type="EMBL" id="CAE7485565.1"/>
    </source>
</evidence>
<name>A0A812SHT2_9DINO</name>
<evidence type="ECO:0000313" key="2">
    <source>
        <dbReference type="Proteomes" id="UP000601435"/>
    </source>
</evidence>
<dbReference type="AlphaFoldDB" id="A0A812SHT2"/>